<dbReference type="InterPro" id="IPR011976">
    <property type="entry name" value="Pept_M3B_oligopep-rel"/>
</dbReference>
<dbReference type="EMBL" id="JQIF01000029">
    <property type="protein sequence ID" value="KGJ53896.1"/>
    <property type="molecule type" value="Genomic_DNA"/>
</dbReference>
<dbReference type="Proteomes" id="UP000030008">
    <property type="component" value="Unassembled WGS sequence"/>
</dbReference>
<proteinExistence type="predicted"/>
<dbReference type="MEROPS" id="M03.010"/>
<dbReference type="CDD" id="cd09606">
    <property type="entry name" value="M3B_PepF"/>
    <property type="match status" value="1"/>
</dbReference>
<protein>
    <submittedName>
        <fullName evidence="1">Peptidase</fullName>
    </submittedName>
</protein>
<gene>
    <name evidence="1" type="ORF">CIAN88_06700</name>
</gene>
<dbReference type="RefSeq" id="WP_044904704.1">
    <property type="nucleotide sequence ID" value="NZ_JQIF01000029.1"/>
</dbReference>
<evidence type="ECO:0000313" key="2">
    <source>
        <dbReference type="Proteomes" id="UP000030008"/>
    </source>
</evidence>
<sequence>MKFKDYNYERYSYEAYAEAMQQAGTRLKEAKDYQSFKKAFDEGKRAFEHLDTMYNICYVRYTINTNDAFYQKENDYWDEAMPKMKSLTTAFDKEVLASPFAEELKKDVPETYFLLAEFAQKSFCDEIIEELQEENRLQSSYQKLIASAQIPFDGDIYTLSELGVKMECDDRDIRKRATQAYWGWMQSHQDEIDDLYDRMVKVRDRMAKKLGYKNYVELAYMLQCRFDYKQEDVANYRRQVLEDVVPLCNALYERQRERLGYDRLHVYDEKYEFASGNPTPKYDTQEMIARANTMYHELDERCGTFFDFMVEHDLLDLDSKKGKAGGGYCTVFAEDRSPFIFSNFNKTSHDAEVLTHEAGHAFQVFTSMGIRPVKCIWPTYESCEIHSMSMEFFTWPWMETFFEEDADKYRFLHLGGAAKFIPYGVLVDHFQHEVYEHPEMTPAERRQTWRRLEKQYLPHKDYTDCEFLENGGWWFRQSHIFMTPFYYIDYTLAQVCALQFWYRLYQKDENAFEDYYRICQIGGTKTFTQIVAAANLKVPFADGCLKDVMKAVRSYLDQVDDKAL</sequence>
<dbReference type="Gene3D" id="1.10.1370.30">
    <property type="match status" value="1"/>
</dbReference>
<comment type="caution">
    <text evidence="1">The sequence shown here is derived from an EMBL/GenBank/DDBJ whole genome shotgun (WGS) entry which is preliminary data.</text>
</comment>
<name>A0A099I8N4_CLOIN</name>
<dbReference type="AlphaFoldDB" id="A0A099I8N4"/>
<reference evidence="1 2" key="1">
    <citation type="submission" date="2014-08" db="EMBL/GenBank/DDBJ databases">
        <title>Clostridium innocuum, an unnegligible vancomycin-resistant pathogen causing extra-intestinal infections.</title>
        <authorList>
            <person name="Feng Y."/>
            <person name="Chiu C.-H."/>
        </authorList>
    </citation>
    <scope>NUCLEOTIDE SEQUENCE [LARGE SCALE GENOMIC DNA]</scope>
    <source>
        <strain evidence="1 2">AN88</strain>
    </source>
</reference>
<organism evidence="1 2">
    <name type="scientific">Clostridium innocuum</name>
    <dbReference type="NCBI Taxonomy" id="1522"/>
    <lineage>
        <taxon>Bacteria</taxon>
        <taxon>Bacillati</taxon>
        <taxon>Bacillota</taxon>
        <taxon>Clostridia</taxon>
        <taxon>Eubacteriales</taxon>
        <taxon>Clostridiaceae</taxon>
        <taxon>Clostridium</taxon>
    </lineage>
</organism>
<accession>A0A099I8N4</accession>
<dbReference type="SUPFAM" id="SSF55486">
    <property type="entry name" value="Metalloproteases ('zincins'), catalytic domain"/>
    <property type="match status" value="1"/>
</dbReference>
<evidence type="ECO:0000313" key="1">
    <source>
        <dbReference type="EMBL" id="KGJ53896.1"/>
    </source>
</evidence>
<dbReference type="NCBIfam" id="TIGR02289">
    <property type="entry name" value="M3_not_pepF"/>
    <property type="match status" value="1"/>
</dbReference>